<organism evidence="2 3">
    <name type="scientific">Acanthoscelides obtectus</name>
    <name type="common">Bean weevil</name>
    <name type="synonym">Bruchus obtectus</name>
    <dbReference type="NCBI Taxonomy" id="200917"/>
    <lineage>
        <taxon>Eukaryota</taxon>
        <taxon>Metazoa</taxon>
        <taxon>Ecdysozoa</taxon>
        <taxon>Arthropoda</taxon>
        <taxon>Hexapoda</taxon>
        <taxon>Insecta</taxon>
        <taxon>Pterygota</taxon>
        <taxon>Neoptera</taxon>
        <taxon>Endopterygota</taxon>
        <taxon>Coleoptera</taxon>
        <taxon>Polyphaga</taxon>
        <taxon>Cucujiformia</taxon>
        <taxon>Chrysomeloidea</taxon>
        <taxon>Chrysomelidae</taxon>
        <taxon>Bruchinae</taxon>
        <taxon>Bruchini</taxon>
        <taxon>Acanthoscelides</taxon>
    </lineage>
</organism>
<gene>
    <name evidence="2" type="ORF">ACAOBT_LOCUS36665</name>
</gene>
<dbReference type="PANTHER" id="PTHR35450:SF2">
    <property type="entry name" value="REVERSE TRANSCRIPTASE DOMAIN-CONTAINING PROTEIN"/>
    <property type="match status" value="1"/>
</dbReference>
<protein>
    <submittedName>
        <fullName evidence="2">Uncharacterized protein</fullName>
    </submittedName>
</protein>
<keyword evidence="3" id="KW-1185">Reference proteome</keyword>
<feature type="compositionally biased region" description="Basic residues" evidence="1">
    <location>
        <begin position="270"/>
        <end position="288"/>
    </location>
</feature>
<comment type="caution">
    <text evidence="2">The sequence shown here is derived from an EMBL/GenBank/DDBJ whole genome shotgun (WGS) entry which is preliminary data.</text>
</comment>
<name>A0A9P0QET2_ACAOB</name>
<proteinExistence type="predicted"/>
<evidence type="ECO:0000313" key="3">
    <source>
        <dbReference type="Proteomes" id="UP001152888"/>
    </source>
</evidence>
<evidence type="ECO:0000313" key="2">
    <source>
        <dbReference type="EMBL" id="CAH2018525.1"/>
    </source>
</evidence>
<reference evidence="2" key="1">
    <citation type="submission" date="2022-03" db="EMBL/GenBank/DDBJ databases">
        <authorList>
            <person name="Sayadi A."/>
        </authorList>
    </citation>
    <scope>NUCLEOTIDE SEQUENCE</scope>
</reference>
<dbReference type="AlphaFoldDB" id="A0A9P0QET2"/>
<evidence type="ECO:0000256" key="1">
    <source>
        <dbReference type="SAM" id="MobiDB-lite"/>
    </source>
</evidence>
<accession>A0A9P0QET2</accession>
<dbReference type="Proteomes" id="UP001152888">
    <property type="component" value="Unassembled WGS sequence"/>
</dbReference>
<feature type="compositionally biased region" description="Basic and acidic residues" evidence="1">
    <location>
        <begin position="142"/>
        <end position="180"/>
    </location>
</feature>
<sequence length="288" mass="34280">MVLKQNVDSKCRICHQCEEHISHIISGCSTLAPTEYTERHNNVAKYIHWAILKQHQVPVSNNWYDHSPEAAVETDEAKCTTKESLPTVRFPPTDLILFTKKHRTHGELRYLYQTTTTSAPKKRKRPENTKTSKSKYRACGRQRQERYPDQRSFGDCHEAVKNNIKETPRRGGQHKAKESTEEQPTGGGKPGRRKTGERRQRPGKQPGREEERQKEKKKQKKKEKEKERREEEEEKREKRTRRTEKKKETNNKKRRRRGEGEGEGEEDRTKKKHKKKKKRRRGRRRRQE</sequence>
<feature type="region of interest" description="Disordered" evidence="1">
    <location>
        <begin position="109"/>
        <end position="288"/>
    </location>
</feature>
<dbReference type="OrthoDB" id="6767133at2759"/>
<dbReference type="PANTHER" id="PTHR35450">
    <property type="entry name" value="REVERSE TRANSCRIPTASE DOMAIN-CONTAINING PROTEIN"/>
    <property type="match status" value="1"/>
</dbReference>
<dbReference type="EMBL" id="CAKOFQ010009798">
    <property type="protein sequence ID" value="CAH2018525.1"/>
    <property type="molecule type" value="Genomic_DNA"/>
</dbReference>